<organism evidence="7 8">
    <name type="scientific">Castilleja foliolosa</name>
    <dbReference type="NCBI Taxonomy" id="1961234"/>
    <lineage>
        <taxon>Eukaryota</taxon>
        <taxon>Viridiplantae</taxon>
        <taxon>Streptophyta</taxon>
        <taxon>Embryophyta</taxon>
        <taxon>Tracheophyta</taxon>
        <taxon>Spermatophyta</taxon>
        <taxon>Magnoliopsida</taxon>
        <taxon>eudicotyledons</taxon>
        <taxon>Gunneridae</taxon>
        <taxon>Pentapetalae</taxon>
        <taxon>asterids</taxon>
        <taxon>lamiids</taxon>
        <taxon>Lamiales</taxon>
        <taxon>Orobanchaceae</taxon>
        <taxon>Pedicularideae</taxon>
        <taxon>Castillejinae</taxon>
        <taxon>Castilleja</taxon>
    </lineage>
</organism>
<dbReference type="AlphaFoldDB" id="A0ABD3C9Q3"/>
<dbReference type="InterPro" id="IPR001461">
    <property type="entry name" value="Aspartic_peptidase_A1"/>
</dbReference>
<comment type="caution">
    <text evidence="7">The sequence shown here is derived from an EMBL/GenBank/DDBJ whole genome shotgun (WGS) entry which is preliminary data.</text>
</comment>
<proteinExistence type="inferred from homology"/>
<feature type="chain" id="PRO_5044809188" description="Peptidase A1 domain-containing protein" evidence="5">
    <location>
        <begin position="24"/>
        <end position="445"/>
    </location>
</feature>
<comment type="subcellular location">
    <subcellularLocation>
        <location evidence="1">Secreted</location>
        <location evidence="1">Extracellular space</location>
    </subcellularLocation>
</comment>
<dbReference type="Pfam" id="PF14541">
    <property type="entry name" value="TAXi_C"/>
    <property type="match status" value="1"/>
</dbReference>
<dbReference type="GO" id="GO:0005576">
    <property type="term" value="C:extracellular region"/>
    <property type="evidence" value="ECO:0007669"/>
    <property type="project" value="UniProtKB-SubCell"/>
</dbReference>
<evidence type="ECO:0000256" key="1">
    <source>
        <dbReference type="ARBA" id="ARBA00004239"/>
    </source>
</evidence>
<dbReference type="PANTHER" id="PTHR47965:SF67">
    <property type="entry name" value="BASIC 7S GLOBULIN 2-LIKE"/>
    <property type="match status" value="1"/>
</dbReference>
<accession>A0ABD3C9Q3</accession>
<name>A0ABD3C9Q3_9LAMI</name>
<evidence type="ECO:0000259" key="6">
    <source>
        <dbReference type="PROSITE" id="PS51767"/>
    </source>
</evidence>
<feature type="signal peptide" evidence="5">
    <location>
        <begin position="1"/>
        <end position="23"/>
    </location>
</feature>
<comment type="similarity">
    <text evidence="2">Belongs to the peptidase A1 family.</text>
</comment>
<dbReference type="Pfam" id="PF14543">
    <property type="entry name" value="TAXi_N"/>
    <property type="match status" value="1"/>
</dbReference>
<dbReference type="InterPro" id="IPR033121">
    <property type="entry name" value="PEPTIDASE_A1"/>
</dbReference>
<evidence type="ECO:0000256" key="5">
    <source>
        <dbReference type="SAM" id="SignalP"/>
    </source>
</evidence>
<keyword evidence="4 5" id="KW-0732">Signal</keyword>
<evidence type="ECO:0000256" key="3">
    <source>
        <dbReference type="ARBA" id="ARBA00022525"/>
    </source>
</evidence>
<dbReference type="Gene3D" id="2.40.70.10">
    <property type="entry name" value="Acid Proteases"/>
    <property type="match status" value="2"/>
</dbReference>
<evidence type="ECO:0000313" key="8">
    <source>
        <dbReference type="Proteomes" id="UP001632038"/>
    </source>
</evidence>
<dbReference type="InterPro" id="IPR032861">
    <property type="entry name" value="TAXi_N"/>
</dbReference>
<sequence>MSTSLITITTIFILHFFFLQCSSQTSSQSQTLYSTIKKDETTNMYSMLIYLKTPLQPSQLHLDLGSYLPYYDCARHYKSSSYQPLIYNTSLCIDLKTGAYGNCFEKPGPGCSNDTCSNFPENPVTWKGGMGSILTDKFTLPIAKNPIQLGPVSQIVLSCTLPNKYSKIYKDLAKGSTGLASLGRFNYSLSAQISKGSGSPWIFALCLPGSSNSTGIALFNSAGPYGFNPGVDISKSLIYTPLILGPRGADTKIYYWLNSPDYYVGLTSFRVGGKVVPLNRTLLEIDDNGRGGTKLSTSKPYTVLQSSVYKALIGAFVEGSKSYDGLNYTLAKPVEPFGVCYAADKVQVTRVGPAVPAVDLVLGEDEVIWRIYGSNSMVRIKSNGVDAWCLGFVDGGIKPRTSIVIGGHQIEDNLLQFVLEKERLGFSSSLLVKNTKCADFQFKTK</sequence>
<evidence type="ECO:0000313" key="7">
    <source>
        <dbReference type="EMBL" id="KAL3626104.1"/>
    </source>
</evidence>
<dbReference type="PROSITE" id="PS51767">
    <property type="entry name" value="PEPTIDASE_A1"/>
    <property type="match status" value="1"/>
</dbReference>
<protein>
    <recommendedName>
        <fullName evidence="6">Peptidase A1 domain-containing protein</fullName>
    </recommendedName>
</protein>
<keyword evidence="3" id="KW-0964">Secreted</keyword>
<evidence type="ECO:0000256" key="4">
    <source>
        <dbReference type="ARBA" id="ARBA00022729"/>
    </source>
</evidence>
<dbReference type="EMBL" id="JAVIJP010000047">
    <property type="protein sequence ID" value="KAL3626104.1"/>
    <property type="molecule type" value="Genomic_DNA"/>
</dbReference>
<gene>
    <name evidence="7" type="ORF">CASFOL_029653</name>
</gene>
<reference evidence="8" key="1">
    <citation type="journal article" date="2024" name="IScience">
        <title>Strigolactones Initiate the Formation of Haustorium-like Structures in Castilleja.</title>
        <authorList>
            <person name="Buerger M."/>
            <person name="Peterson D."/>
            <person name="Chory J."/>
        </authorList>
    </citation>
    <scope>NUCLEOTIDE SEQUENCE [LARGE SCALE GENOMIC DNA]</scope>
</reference>
<dbReference type="InterPro" id="IPR032799">
    <property type="entry name" value="TAXi_C"/>
</dbReference>
<dbReference type="FunFam" id="2.40.70.10:FF:000041">
    <property type="entry name" value="Basic 7S globulin"/>
    <property type="match status" value="1"/>
</dbReference>
<evidence type="ECO:0000256" key="2">
    <source>
        <dbReference type="ARBA" id="ARBA00007447"/>
    </source>
</evidence>
<feature type="domain" description="Peptidase A1" evidence="6">
    <location>
        <begin position="45"/>
        <end position="427"/>
    </location>
</feature>
<dbReference type="PANTHER" id="PTHR47965">
    <property type="entry name" value="ASPARTYL PROTEASE-RELATED"/>
    <property type="match status" value="1"/>
</dbReference>
<dbReference type="Proteomes" id="UP001632038">
    <property type="component" value="Unassembled WGS sequence"/>
</dbReference>
<dbReference type="SUPFAM" id="SSF50630">
    <property type="entry name" value="Acid proteases"/>
    <property type="match status" value="1"/>
</dbReference>
<keyword evidence="8" id="KW-1185">Reference proteome</keyword>
<dbReference type="InterPro" id="IPR021109">
    <property type="entry name" value="Peptidase_aspartic_dom_sf"/>
</dbReference>